<dbReference type="SMART" id="SM00212">
    <property type="entry name" value="UBCc"/>
    <property type="match status" value="1"/>
</dbReference>
<evidence type="ECO:0000259" key="3">
    <source>
        <dbReference type="PROSITE" id="PS50127"/>
    </source>
</evidence>
<dbReference type="InterPro" id="IPR000608">
    <property type="entry name" value="UBC"/>
</dbReference>
<evidence type="ECO:0000313" key="4">
    <source>
        <dbReference type="EMBL" id="CAI8030663.1"/>
    </source>
</evidence>
<dbReference type="PANTHER" id="PTHR24067">
    <property type="entry name" value="UBIQUITIN-CONJUGATING ENZYME E2"/>
    <property type="match status" value="1"/>
</dbReference>
<dbReference type="Proteomes" id="UP001174909">
    <property type="component" value="Unassembled WGS sequence"/>
</dbReference>
<dbReference type="AlphaFoldDB" id="A0AA35SK63"/>
<dbReference type="EMBL" id="CASHTH010002489">
    <property type="protein sequence ID" value="CAI8030663.1"/>
    <property type="molecule type" value="Genomic_DNA"/>
</dbReference>
<feature type="domain" description="UBC core" evidence="3">
    <location>
        <begin position="3"/>
        <end position="155"/>
    </location>
</feature>
<keyword evidence="5" id="KW-1185">Reference proteome</keyword>
<feature type="region of interest" description="Disordered" evidence="1">
    <location>
        <begin position="138"/>
        <end position="158"/>
    </location>
</feature>
<dbReference type="Gene3D" id="2.60.200.20">
    <property type="match status" value="1"/>
</dbReference>
<dbReference type="CDD" id="cd23808">
    <property type="entry name" value="UBCc_UBE2W"/>
    <property type="match status" value="1"/>
</dbReference>
<protein>
    <submittedName>
        <fullName evidence="4">Probable ubiquitin-conjugating enzyme E2 W-A</fullName>
    </submittedName>
</protein>
<dbReference type="Gene3D" id="3.10.110.10">
    <property type="entry name" value="Ubiquitin Conjugating Enzyme"/>
    <property type="match status" value="1"/>
</dbReference>
<dbReference type="InterPro" id="IPR000253">
    <property type="entry name" value="FHA_dom"/>
</dbReference>
<feature type="domain" description="FHA" evidence="2">
    <location>
        <begin position="192"/>
        <end position="241"/>
    </location>
</feature>
<comment type="caution">
    <text evidence="4">The sequence shown here is derived from an EMBL/GenBank/DDBJ whole genome shotgun (WGS) entry which is preliminary data.</text>
</comment>
<dbReference type="SUPFAM" id="SSF54495">
    <property type="entry name" value="UBC-like"/>
    <property type="match status" value="1"/>
</dbReference>
<dbReference type="PROSITE" id="PS50006">
    <property type="entry name" value="FHA_DOMAIN"/>
    <property type="match status" value="1"/>
</dbReference>
<sequence length="245" mass="27208">MSAYQRRLKKEYQDFQANAPAGIRLDSTTMQDKLDEWRIHLAAPEGTLYAGEEYVLLFKFSSKYPFDSPQVTFTDGKSPCHPHIYSNGHICLSILDKDWSPAMSVVSVCISIQSMLSSCTVKIRPPDDKQYVRIASKNPKKTQGRGMSTEHLMDTCSPSTPPAEPSVVGYFSVPPQGAIRAARCYPVGDGESTIGRDEDCQVCIPVRALSRQHAVLLVEDGEHFILDLGSRNCTLRRGVSESETF</sequence>
<accession>A0AA35SK63</accession>
<dbReference type="InterPro" id="IPR016135">
    <property type="entry name" value="UBQ-conjugating_enzyme/RWD"/>
</dbReference>
<dbReference type="InterPro" id="IPR008984">
    <property type="entry name" value="SMAD_FHA_dom_sf"/>
</dbReference>
<dbReference type="PROSITE" id="PS50127">
    <property type="entry name" value="UBC_2"/>
    <property type="match status" value="1"/>
</dbReference>
<dbReference type="Pfam" id="PF00498">
    <property type="entry name" value="FHA"/>
    <property type="match status" value="1"/>
</dbReference>
<reference evidence="4" key="1">
    <citation type="submission" date="2023-03" db="EMBL/GenBank/DDBJ databases">
        <authorList>
            <person name="Steffen K."/>
            <person name="Cardenas P."/>
        </authorList>
    </citation>
    <scope>NUCLEOTIDE SEQUENCE</scope>
</reference>
<gene>
    <name evidence="4" type="ORF">GBAR_LOCUS17381</name>
</gene>
<organism evidence="4 5">
    <name type="scientific">Geodia barretti</name>
    <name type="common">Barrett's horny sponge</name>
    <dbReference type="NCBI Taxonomy" id="519541"/>
    <lineage>
        <taxon>Eukaryota</taxon>
        <taxon>Metazoa</taxon>
        <taxon>Porifera</taxon>
        <taxon>Demospongiae</taxon>
        <taxon>Heteroscleromorpha</taxon>
        <taxon>Tetractinellida</taxon>
        <taxon>Astrophorina</taxon>
        <taxon>Geodiidae</taxon>
        <taxon>Geodia</taxon>
    </lineage>
</organism>
<dbReference type="Pfam" id="PF00179">
    <property type="entry name" value="UQ_con"/>
    <property type="match status" value="1"/>
</dbReference>
<dbReference type="InterPro" id="IPR050113">
    <property type="entry name" value="Ub_conjugating_enzyme"/>
</dbReference>
<proteinExistence type="predicted"/>
<name>A0AA35SK63_GEOBA</name>
<evidence type="ECO:0000259" key="2">
    <source>
        <dbReference type="PROSITE" id="PS50006"/>
    </source>
</evidence>
<dbReference type="SUPFAM" id="SSF49879">
    <property type="entry name" value="SMAD/FHA domain"/>
    <property type="match status" value="1"/>
</dbReference>
<evidence type="ECO:0000313" key="5">
    <source>
        <dbReference type="Proteomes" id="UP001174909"/>
    </source>
</evidence>
<evidence type="ECO:0000256" key="1">
    <source>
        <dbReference type="SAM" id="MobiDB-lite"/>
    </source>
</evidence>